<evidence type="ECO:0000313" key="2">
    <source>
        <dbReference type="EMBL" id="KKL64227.1"/>
    </source>
</evidence>
<dbReference type="AlphaFoldDB" id="A0A0F9GM38"/>
<reference evidence="2" key="1">
    <citation type="journal article" date="2015" name="Nature">
        <title>Complex archaea that bridge the gap between prokaryotes and eukaryotes.</title>
        <authorList>
            <person name="Spang A."/>
            <person name="Saw J.H."/>
            <person name="Jorgensen S.L."/>
            <person name="Zaremba-Niedzwiedzka K."/>
            <person name="Martijn J."/>
            <person name="Lind A.E."/>
            <person name="van Eijk R."/>
            <person name="Schleper C."/>
            <person name="Guy L."/>
            <person name="Ettema T.J."/>
        </authorList>
    </citation>
    <scope>NUCLEOTIDE SEQUENCE</scope>
</reference>
<name>A0A0F9GM38_9ZZZZ</name>
<evidence type="ECO:0008006" key="3">
    <source>
        <dbReference type="Google" id="ProtNLM"/>
    </source>
</evidence>
<protein>
    <recommendedName>
        <fullName evidence="3">DUF4440 domain-containing protein</fullName>
    </recommendedName>
</protein>
<keyword evidence="1" id="KW-1133">Transmembrane helix</keyword>
<keyword evidence="1" id="KW-0472">Membrane</keyword>
<sequence>MDAIARALLEDPSSIYVILGMAELVILAGWALQRTRGWAKAALAPILLGVCVGLLAMLVVTDREQITRNLTDIASRAEASDVAGIGAHLDGQCTAVLFARGPLDKSATLEWASAMMAAPGVASVNVFDVEVTVTGHKAVSTFDTAVSLRNGWRGRLAWQLDWIERPDGWRIVRVRSLPVDTPGP</sequence>
<accession>A0A0F9GM38</accession>
<organism evidence="2">
    <name type="scientific">marine sediment metagenome</name>
    <dbReference type="NCBI Taxonomy" id="412755"/>
    <lineage>
        <taxon>unclassified sequences</taxon>
        <taxon>metagenomes</taxon>
        <taxon>ecological metagenomes</taxon>
    </lineage>
</organism>
<keyword evidence="1" id="KW-0812">Transmembrane</keyword>
<dbReference type="Gene3D" id="3.10.450.50">
    <property type="match status" value="1"/>
</dbReference>
<feature type="transmembrane region" description="Helical" evidence="1">
    <location>
        <begin position="38"/>
        <end position="60"/>
    </location>
</feature>
<feature type="transmembrane region" description="Helical" evidence="1">
    <location>
        <begin position="12"/>
        <end position="32"/>
    </location>
</feature>
<evidence type="ECO:0000256" key="1">
    <source>
        <dbReference type="SAM" id="Phobius"/>
    </source>
</evidence>
<comment type="caution">
    <text evidence="2">The sequence shown here is derived from an EMBL/GenBank/DDBJ whole genome shotgun (WGS) entry which is preliminary data.</text>
</comment>
<dbReference type="EMBL" id="LAZR01027909">
    <property type="protein sequence ID" value="KKL64227.1"/>
    <property type="molecule type" value="Genomic_DNA"/>
</dbReference>
<dbReference type="SUPFAM" id="SSF54427">
    <property type="entry name" value="NTF2-like"/>
    <property type="match status" value="1"/>
</dbReference>
<dbReference type="InterPro" id="IPR032710">
    <property type="entry name" value="NTF2-like_dom_sf"/>
</dbReference>
<gene>
    <name evidence="2" type="ORF">LCGC14_2167130</name>
</gene>
<proteinExistence type="predicted"/>